<feature type="transmembrane region" description="Helical" evidence="1">
    <location>
        <begin position="25"/>
        <end position="43"/>
    </location>
</feature>
<reference evidence="2" key="1">
    <citation type="journal article" date="2014" name="J. Antimicrob. Chemother.">
        <title>Characterization of an IncN2-type blaNDM-1-carrying plasmid in Escherichia coli ST131 and Klebsiella pneumoniae ST11 and ST15 isolates in Thailand.</title>
        <authorList>
            <person name="Netikul T."/>
            <person name="Sidjabat H.E."/>
            <person name="Paterson D.L."/>
            <person name="Kamolvit W."/>
            <person name="Tantisiriwat W."/>
            <person name="Steen J.A."/>
            <person name="Kiratisin P."/>
        </authorList>
    </citation>
    <scope>NUCLEOTIDE SEQUENCE</scope>
    <source>
        <strain evidence="2">ECS01</strain>
        <plasmid evidence="2">pNDM-ECS01</plasmid>
    </source>
</reference>
<name>A0A023PZU7_ECOLX</name>
<gene>
    <name evidence="2" type="ORF">ECS01_0011</name>
</gene>
<evidence type="ECO:0000313" key="2">
    <source>
        <dbReference type="EMBL" id="AHX39427.1"/>
    </source>
</evidence>
<keyword evidence="1" id="KW-0472">Membrane</keyword>
<evidence type="ECO:0000256" key="1">
    <source>
        <dbReference type="SAM" id="Phobius"/>
    </source>
</evidence>
<protein>
    <submittedName>
        <fullName evidence="2">Uncharacterized protein</fullName>
    </submittedName>
</protein>
<dbReference type="AlphaFoldDB" id="A0A023PZU7"/>
<geneLocation type="plasmid" evidence="2">
    <name>pNDM-ECS01</name>
</geneLocation>
<proteinExistence type="predicted"/>
<keyword evidence="2" id="KW-0614">Plasmid</keyword>
<dbReference type="EMBL" id="KJ413946">
    <property type="protein sequence ID" value="AHX39427.1"/>
    <property type="molecule type" value="Genomic_DNA"/>
</dbReference>
<dbReference type="PATRIC" id="fig|562.6973.peg.3364"/>
<sequence>MMLLLIIAALGYVTGRRYCLPMNISIALFALKVNISKYIYYIYFMQMRQLRRCAERMGGATRRKPRSAKREDLKSVTALAVIIPRPAKPFFPPLPSLRHGHT</sequence>
<keyword evidence="1" id="KW-0812">Transmembrane</keyword>
<accession>A0A023PZU7</accession>
<keyword evidence="1" id="KW-1133">Transmembrane helix</keyword>
<organism evidence="2">
    <name type="scientific">Escherichia coli</name>
    <dbReference type="NCBI Taxonomy" id="562"/>
    <lineage>
        <taxon>Bacteria</taxon>
        <taxon>Pseudomonadati</taxon>
        <taxon>Pseudomonadota</taxon>
        <taxon>Gammaproteobacteria</taxon>
        <taxon>Enterobacterales</taxon>
        <taxon>Enterobacteriaceae</taxon>
        <taxon>Escherichia</taxon>
    </lineage>
</organism>